<comment type="caution">
    <text evidence="1">The sequence shown here is derived from an EMBL/GenBank/DDBJ whole genome shotgun (WGS) entry which is preliminary data.</text>
</comment>
<reference evidence="1 2" key="1">
    <citation type="journal article" date="2019" name="Int. J. Syst. Evol. Microbiol.">
        <title>The Global Catalogue of Microorganisms (GCM) 10K type strain sequencing project: providing services to taxonomists for standard genome sequencing and annotation.</title>
        <authorList>
            <consortium name="The Broad Institute Genomics Platform"/>
            <consortium name="The Broad Institute Genome Sequencing Center for Infectious Disease"/>
            <person name="Wu L."/>
            <person name="Ma J."/>
        </authorList>
    </citation>
    <scope>NUCLEOTIDE SEQUENCE [LARGE SCALE GENOMIC DNA]</scope>
    <source>
        <strain evidence="1 2">JCM 16242</strain>
    </source>
</reference>
<keyword evidence="2" id="KW-1185">Reference proteome</keyword>
<protein>
    <submittedName>
        <fullName evidence="1">Uncharacterized protein</fullName>
    </submittedName>
</protein>
<accession>A0ABN0UWK1</accession>
<sequence>MVAESNGGCHLPLVMAFGASHGPTRRGVQAGGGGPTDIAFIRDAIPRMPRGGCVQTALPELTWVTRRRAMTR</sequence>
<proteinExistence type="predicted"/>
<name>A0ABN0UWK1_9GAMM</name>
<evidence type="ECO:0000313" key="1">
    <source>
        <dbReference type="EMBL" id="GAA0263731.1"/>
    </source>
</evidence>
<dbReference type="Proteomes" id="UP001500657">
    <property type="component" value="Unassembled WGS sequence"/>
</dbReference>
<evidence type="ECO:0000313" key="2">
    <source>
        <dbReference type="Proteomes" id="UP001500657"/>
    </source>
</evidence>
<dbReference type="EMBL" id="BAAAFO010000005">
    <property type="protein sequence ID" value="GAA0263731.1"/>
    <property type="molecule type" value="Genomic_DNA"/>
</dbReference>
<organism evidence="1 2">
    <name type="scientific">Rhodanobacter caeni</name>
    <dbReference type="NCBI Taxonomy" id="657654"/>
    <lineage>
        <taxon>Bacteria</taxon>
        <taxon>Pseudomonadati</taxon>
        <taxon>Pseudomonadota</taxon>
        <taxon>Gammaproteobacteria</taxon>
        <taxon>Lysobacterales</taxon>
        <taxon>Rhodanobacteraceae</taxon>
        <taxon>Rhodanobacter</taxon>
    </lineage>
</organism>
<gene>
    <name evidence="1" type="ORF">GCM10009126_31780</name>
</gene>